<gene>
    <name evidence="4" type="ORF">ACFPZJ_16535</name>
</gene>
<keyword evidence="5" id="KW-1185">Reference proteome</keyword>
<evidence type="ECO:0000256" key="1">
    <source>
        <dbReference type="ARBA" id="ARBA00022679"/>
    </source>
</evidence>
<organism evidence="4 5">
    <name type="scientific">Streptomyces bullii</name>
    <dbReference type="NCBI Taxonomy" id="349910"/>
    <lineage>
        <taxon>Bacteria</taxon>
        <taxon>Bacillati</taxon>
        <taxon>Actinomycetota</taxon>
        <taxon>Actinomycetes</taxon>
        <taxon>Kitasatosporales</taxon>
        <taxon>Streptomycetaceae</taxon>
        <taxon>Streptomyces</taxon>
    </lineage>
</organism>
<dbReference type="Proteomes" id="UP001596154">
    <property type="component" value="Unassembled WGS sequence"/>
</dbReference>
<dbReference type="PANTHER" id="PTHR34069">
    <property type="entry name" value="3-OXOACYL-[ACYL-CARRIER-PROTEIN] SYNTHASE 3"/>
    <property type="match status" value="1"/>
</dbReference>
<accession>A0ABW0UPA0</accession>
<keyword evidence="2" id="KW-0012">Acyltransferase</keyword>
<dbReference type="InterPro" id="IPR013747">
    <property type="entry name" value="ACP_syn_III_C"/>
</dbReference>
<evidence type="ECO:0000259" key="3">
    <source>
        <dbReference type="Pfam" id="PF08541"/>
    </source>
</evidence>
<dbReference type="InterPro" id="IPR016039">
    <property type="entry name" value="Thiolase-like"/>
</dbReference>
<dbReference type="SUPFAM" id="SSF53901">
    <property type="entry name" value="Thiolase-like"/>
    <property type="match status" value="2"/>
</dbReference>
<dbReference type="PANTHER" id="PTHR34069:SF2">
    <property type="entry name" value="BETA-KETOACYL-[ACYL-CARRIER-PROTEIN] SYNTHASE III"/>
    <property type="match status" value="1"/>
</dbReference>
<sequence length="347" mass="37060">MEGRREEPAVEMGIVAVGMAFGEQVAVAETAGEYGVDPAVALSMGYESYHRLRDGETATDLAARAAREALENADLSVADVDLVLVGHSDVQEYLGWDTSAAVARALGARSTPTVLFTQSCAAWSPALDHAAGAMALSPETDTVLLVLVNAVSEAHANRMDFNATIASDGAVAAVLRRGHPRLRRLASAHVTNPEYADLFRIEYGGSAAPVAPEGRGNLDIDPKIAVYQYFGRDPWRFEAFEQEIRDRLSDVVDTALARAGRKRGELARLIFINDNQKAIHEAATAVGLPVERSNAALARELGHMGAADQLVCLWRHIESGELALGDLVALAGVAAPGMHWLCTLIEV</sequence>
<dbReference type="RefSeq" id="WP_381021844.1">
    <property type="nucleotide sequence ID" value="NZ_JBHSNY010000005.1"/>
</dbReference>
<proteinExistence type="predicted"/>
<reference evidence="5" key="1">
    <citation type="journal article" date="2019" name="Int. J. Syst. Evol. Microbiol.">
        <title>The Global Catalogue of Microorganisms (GCM) 10K type strain sequencing project: providing services to taxonomists for standard genome sequencing and annotation.</title>
        <authorList>
            <consortium name="The Broad Institute Genomics Platform"/>
            <consortium name="The Broad Institute Genome Sequencing Center for Infectious Disease"/>
            <person name="Wu L."/>
            <person name="Ma J."/>
        </authorList>
    </citation>
    <scope>NUCLEOTIDE SEQUENCE [LARGE SCALE GENOMIC DNA]</scope>
    <source>
        <strain evidence="5">CGMCC 4.7248</strain>
    </source>
</reference>
<evidence type="ECO:0000256" key="2">
    <source>
        <dbReference type="ARBA" id="ARBA00023315"/>
    </source>
</evidence>
<protein>
    <submittedName>
        <fullName evidence="4">3-oxoacyl-[acyl-carrier-protein] synthase III C-terminal domain-containing protein</fullName>
    </submittedName>
</protein>
<dbReference type="EMBL" id="JBHSNY010000005">
    <property type="protein sequence ID" value="MFC5635367.1"/>
    <property type="molecule type" value="Genomic_DNA"/>
</dbReference>
<dbReference type="Gene3D" id="3.40.47.10">
    <property type="match status" value="2"/>
</dbReference>
<evidence type="ECO:0000313" key="4">
    <source>
        <dbReference type="EMBL" id="MFC5635367.1"/>
    </source>
</evidence>
<comment type="caution">
    <text evidence="4">The sequence shown here is derived from an EMBL/GenBank/DDBJ whole genome shotgun (WGS) entry which is preliminary data.</text>
</comment>
<feature type="domain" description="Beta-ketoacyl-[acyl-carrier-protein] synthase III C-terminal" evidence="3">
    <location>
        <begin position="256"/>
        <end position="346"/>
    </location>
</feature>
<name>A0ABW0UPA0_9ACTN</name>
<evidence type="ECO:0000313" key="5">
    <source>
        <dbReference type="Proteomes" id="UP001596154"/>
    </source>
</evidence>
<dbReference type="Pfam" id="PF08541">
    <property type="entry name" value="ACP_syn_III_C"/>
    <property type="match status" value="1"/>
</dbReference>
<keyword evidence="1" id="KW-0808">Transferase</keyword>